<reference evidence="2 3" key="1">
    <citation type="submission" date="2019-04" db="EMBL/GenBank/DDBJ databases">
        <authorList>
            <person name="Feng G."/>
            <person name="Zhang J."/>
            <person name="Zhu H."/>
        </authorList>
    </citation>
    <scope>NUCLEOTIDE SEQUENCE [LARGE SCALE GENOMIC DNA]</scope>
    <source>
        <strain evidence="2 3">JCM 17223</strain>
    </source>
</reference>
<dbReference type="Proteomes" id="UP000297739">
    <property type="component" value="Unassembled WGS sequence"/>
</dbReference>
<feature type="transmembrane region" description="Helical" evidence="1">
    <location>
        <begin position="191"/>
        <end position="210"/>
    </location>
</feature>
<name>A0A4Z0PK51_9BACT</name>
<protein>
    <submittedName>
        <fullName evidence="2">Uncharacterized protein</fullName>
    </submittedName>
</protein>
<accession>A0A4Z0PK51</accession>
<organism evidence="2 3">
    <name type="scientific">Hymenobacter elongatus</name>
    <dbReference type="NCBI Taxonomy" id="877208"/>
    <lineage>
        <taxon>Bacteria</taxon>
        <taxon>Pseudomonadati</taxon>
        <taxon>Bacteroidota</taxon>
        <taxon>Cytophagia</taxon>
        <taxon>Cytophagales</taxon>
        <taxon>Hymenobacteraceae</taxon>
        <taxon>Hymenobacter</taxon>
    </lineage>
</organism>
<feature type="transmembrane region" description="Helical" evidence="1">
    <location>
        <begin position="75"/>
        <end position="97"/>
    </location>
</feature>
<evidence type="ECO:0000313" key="2">
    <source>
        <dbReference type="EMBL" id="TGE14419.1"/>
    </source>
</evidence>
<sequence>MSAPAVFASSGQSAKTHITALNSVVLYVLTYLLMQGLYQAATVGMAKRLSIPGVWHVSSIKFTITDPEWWRTGVLAVYGAGPAACTIVGVVAGLWFWKRARLKRGLLKLFLLWVALHGCNLVLGAMVGDTFTESGAWYIPSWLFLAGNIPNIIVAVFCGLVQVVFGYFASIGFLQSHDSITLMRYSNRRQLIVAAILVPWIVGSAAVAALKWPELSRNEELHFLTMGLLVVPMAVRSANELFEFTIPAPQKTKIAWSLVLAAGVAAVAWRLVLSPGVAF</sequence>
<gene>
    <name evidence="2" type="ORF">E5J99_16365</name>
</gene>
<keyword evidence="1" id="KW-1133">Transmembrane helix</keyword>
<evidence type="ECO:0000256" key="1">
    <source>
        <dbReference type="SAM" id="Phobius"/>
    </source>
</evidence>
<feature type="transmembrane region" description="Helical" evidence="1">
    <location>
        <begin position="148"/>
        <end position="170"/>
    </location>
</feature>
<keyword evidence="3" id="KW-1185">Reference proteome</keyword>
<keyword evidence="1" id="KW-0812">Transmembrane</keyword>
<keyword evidence="1" id="KW-0472">Membrane</keyword>
<proteinExistence type="predicted"/>
<comment type="caution">
    <text evidence="2">The sequence shown here is derived from an EMBL/GenBank/DDBJ whole genome shotgun (WGS) entry which is preliminary data.</text>
</comment>
<dbReference type="RefSeq" id="WP_135498893.1">
    <property type="nucleotide sequence ID" value="NZ_SRLD01000036.1"/>
</dbReference>
<dbReference type="AlphaFoldDB" id="A0A4Z0PK51"/>
<evidence type="ECO:0000313" key="3">
    <source>
        <dbReference type="Proteomes" id="UP000297739"/>
    </source>
</evidence>
<dbReference type="OrthoDB" id="877309at2"/>
<feature type="transmembrane region" description="Helical" evidence="1">
    <location>
        <begin position="109"/>
        <end position="128"/>
    </location>
</feature>
<dbReference type="EMBL" id="SRLD01000036">
    <property type="protein sequence ID" value="TGE14419.1"/>
    <property type="molecule type" value="Genomic_DNA"/>
</dbReference>
<feature type="transmembrane region" description="Helical" evidence="1">
    <location>
        <begin position="222"/>
        <end position="242"/>
    </location>
</feature>
<feature type="transmembrane region" description="Helical" evidence="1">
    <location>
        <begin position="254"/>
        <end position="273"/>
    </location>
</feature>
<feature type="transmembrane region" description="Helical" evidence="1">
    <location>
        <begin position="20"/>
        <end position="38"/>
    </location>
</feature>